<dbReference type="SUPFAM" id="SSF47576">
    <property type="entry name" value="Calponin-homology domain, CH-domain"/>
    <property type="match status" value="1"/>
</dbReference>
<reference evidence="2" key="1">
    <citation type="submission" date="2025-08" db="UniProtKB">
        <authorList>
            <consortium name="Ensembl"/>
        </authorList>
    </citation>
    <scope>IDENTIFICATION</scope>
</reference>
<evidence type="ECO:0000259" key="1">
    <source>
        <dbReference type="PROSITE" id="PS50021"/>
    </source>
</evidence>
<dbReference type="PROSITE" id="PS50021">
    <property type="entry name" value="CH"/>
    <property type="match status" value="1"/>
</dbReference>
<dbReference type="HOGENOM" id="CLU_032454_1_0_1"/>
<dbReference type="GO" id="GO:0005929">
    <property type="term" value="C:cilium"/>
    <property type="evidence" value="ECO:0007669"/>
    <property type="project" value="TreeGrafter"/>
</dbReference>
<dbReference type="Gene3D" id="1.10.418.10">
    <property type="entry name" value="Calponin-like domain"/>
    <property type="match status" value="1"/>
</dbReference>
<feature type="domain" description="Calponin-homology (CH)" evidence="1">
    <location>
        <begin position="219"/>
        <end position="316"/>
    </location>
</feature>
<dbReference type="STRING" id="7757.ENSPMAP00000000511"/>
<dbReference type="PANTHER" id="PTHR45912:SF3">
    <property type="entry name" value="CILIA- AND FLAGELLA-ASSOCIATED PROTEIN 47"/>
    <property type="match status" value="1"/>
</dbReference>
<proteinExistence type="predicted"/>
<name>S4R5N1_PETMA</name>
<dbReference type="PANTHER" id="PTHR45912">
    <property type="entry name" value="CILIA- AND FLAGELLA-ASSOCIATED PROTEIN 47"/>
    <property type="match status" value="1"/>
</dbReference>
<dbReference type="InterPro" id="IPR036872">
    <property type="entry name" value="CH_dom_sf"/>
</dbReference>
<evidence type="ECO:0000313" key="2">
    <source>
        <dbReference type="Ensembl" id="ENSPMAP00000000511.1"/>
    </source>
</evidence>
<dbReference type="InterPro" id="IPR001715">
    <property type="entry name" value="CH_dom"/>
</dbReference>
<protein>
    <recommendedName>
        <fullName evidence="1">Calponin-homology (CH) domain-containing protein</fullName>
    </recommendedName>
</protein>
<dbReference type="OMA" id="VPSERWI"/>
<accession>S4R5N1</accession>
<organism evidence="2">
    <name type="scientific">Petromyzon marinus</name>
    <name type="common">Sea lamprey</name>
    <dbReference type="NCBI Taxonomy" id="7757"/>
    <lineage>
        <taxon>Eukaryota</taxon>
        <taxon>Metazoa</taxon>
        <taxon>Chordata</taxon>
        <taxon>Craniata</taxon>
        <taxon>Vertebrata</taxon>
        <taxon>Cyclostomata</taxon>
        <taxon>Hyperoartia</taxon>
        <taxon>Petromyzontiformes</taxon>
        <taxon>Petromyzontidae</taxon>
        <taxon>Petromyzon</taxon>
    </lineage>
</organism>
<dbReference type="GeneTree" id="ENSGT00940000163254"/>
<dbReference type="Pfam" id="PF24529">
    <property type="entry name" value="CFAP47"/>
    <property type="match status" value="1"/>
</dbReference>
<dbReference type="AlphaFoldDB" id="S4R5N1"/>
<dbReference type="InterPro" id="IPR056343">
    <property type="entry name" value="CFAP47_dom"/>
</dbReference>
<dbReference type="Ensembl" id="ENSPMAT00000000512.1">
    <property type="protein sequence ID" value="ENSPMAP00000000511.1"/>
    <property type="gene ID" value="ENSPMAG00000000460.1"/>
</dbReference>
<reference evidence="2" key="2">
    <citation type="submission" date="2025-09" db="UniProtKB">
        <authorList>
            <consortium name="Ensembl"/>
        </authorList>
    </citation>
    <scope>IDENTIFICATION</scope>
</reference>
<sequence length="316" mass="35680">FYRRAQAAVTRWFSRFGWPGGTNHLSGPQQLRSQRYKYAHVKNYLGPFSLATPWVLRKGGRTLYDMLAHLCGRALPGVPVSQSVPGDVADRAVQLHWQHATLLEFLRGQGACLPNVKPEHLLHMDDYNCWHSLLQKENEKCGIENEETECVTTATELAESDFENVSERAWTDILLQIFKVFVLSRVTTEAVRKALPTENRTMARPPLLAVAPLSSNFYSSSERLLLSWLNHHYHASRMLICSPDDPPSARWVVNFDYDLMDGLVLAAVLASYCPYLIPSHLSRLQPHPCSPEQYLHNALVLVSALHVTGLALDIQV</sequence>
<dbReference type="GO" id="GO:0060271">
    <property type="term" value="P:cilium assembly"/>
    <property type="evidence" value="ECO:0007669"/>
    <property type="project" value="TreeGrafter"/>
</dbReference>